<dbReference type="Gene3D" id="3.80.10.10">
    <property type="entry name" value="Ribonuclease Inhibitor"/>
    <property type="match status" value="2"/>
</dbReference>
<organism evidence="10 11">
    <name type="scientific">Mikania micrantha</name>
    <name type="common">bitter vine</name>
    <dbReference type="NCBI Taxonomy" id="192012"/>
    <lineage>
        <taxon>Eukaryota</taxon>
        <taxon>Viridiplantae</taxon>
        <taxon>Streptophyta</taxon>
        <taxon>Embryophyta</taxon>
        <taxon>Tracheophyta</taxon>
        <taxon>Spermatophyta</taxon>
        <taxon>Magnoliopsida</taxon>
        <taxon>eudicotyledons</taxon>
        <taxon>Gunneridae</taxon>
        <taxon>Pentapetalae</taxon>
        <taxon>asterids</taxon>
        <taxon>campanulids</taxon>
        <taxon>Asterales</taxon>
        <taxon>Asteraceae</taxon>
        <taxon>Asteroideae</taxon>
        <taxon>Heliantheae alliance</taxon>
        <taxon>Eupatorieae</taxon>
        <taxon>Mikania</taxon>
    </lineage>
</organism>
<name>A0A5N6P825_9ASTR</name>
<dbReference type="InterPro" id="IPR032675">
    <property type="entry name" value="LRR_dom_sf"/>
</dbReference>
<feature type="transmembrane region" description="Helical" evidence="9">
    <location>
        <begin position="408"/>
        <end position="430"/>
    </location>
</feature>
<dbReference type="EMBL" id="SZYD01000006">
    <property type="protein sequence ID" value="KAD5961719.1"/>
    <property type="molecule type" value="Genomic_DNA"/>
</dbReference>
<dbReference type="SUPFAM" id="SSF52058">
    <property type="entry name" value="L domain-like"/>
    <property type="match status" value="1"/>
</dbReference>
<dbReference type="AlphaFoldDB" id="A0A5N6P825"/>
<accession>A0A5N6P825</accession>
<dbReference type="InterPro" id="IPR003591">
    <property type="entry name" value="Leu-rich_rpt_typical-subtyp"/>
</dbReference>
<keyword evidence="2" id="KW-0433">Leucine-rich repeat</keyword>
<dbReference type="Proteomes" id="UP000326396">
    <property type="component" value="Linkage Group LG14"/>
</dbReference>
<sequence>MELFSVKENPIGGRIPHTLGHLKSLKELYFGGCSLSGTIPDSLYNLSLLTYISLSDNRLTGSIHTTIGGMLPRLVFLQLWGNQLTGPLPQSISNCSKLSYFQVFENKFSGKLTIGFSKLRDIYYINLRDNLFGSNEPDEMKFIDSLKNCTGLLKLELGNCNFQGVIPWSIDGNQLHGDLPTSIGNLISLETLSFGGQIPDAMGNLSSLTKLDLSSNMLEGVIPSSLGNCQHLLDLYIDDNRLNGKIPTKLLQLSSLSITLNLSKNNLFGSLPTEVGDLKMLTTLDLSYNNLSGFIPTSLGDCGSLLRLSLKGNLFQGTIPSSLRSLKGLLELDISNNNLSGQIPKFLELLKLERLNLSYNDLEGEIPMVGVFANKRAFSVIGNSRLCGGIVELKLPKCKKTKKYAKKLPLFVIFILIASMLFTIICLAYVCCELIKGNWREPLAPVPHWVPIIPPRKGYDAGKIPPLDTARIWAMPAFLHFPDWPKDRRQQVPQKDG</sequence>
<keyword evidence="8" id="KW-0325">Glycoprotein</keyword>
<evidence type="ECO:0000256" key="7">
    <source>
        <dbReference type="ARBA" id="ARBA00023136"/>
    </source>
</evidence>
<keyword evidence="5" id="KW-0677">Repeat</keyword>
<evidence type="ECO:0000313" key="10">
    <source>
        <dbReference type="EMBL" id="KAD5961719.1"/>
    </source>
</evidence>
<reference evidence="10 11" key="1">
    <citation type="submission" date="2019-05" db="EMBL/GenBank/DDBJ databases">
        <title>Mikania micrantha, genome provides insights into the molecular mechanism of rapid growth.</title>
        <authorList>
            <person name="Liu B."/>
        </authorList>
    </citation>
    <scope>NUCLEOTIDE SEQUENCE [LARGE SCALE GENOMIC DNA]</scope>
    <source>
        <strain evidence="10">NLD-2019</strain>
        <tissue evidence="10">Leaf</tissue>
    </source>
</reference>
<dbReference type="SUPFAM" id="SSF52047">
    <property type="entry name" value="RNI-like"/>
    <property type="match status" value="1"/>
</dbReference>
<dbReference type="InterPro" id="IPR001611">
    <property type="entry name" value="Leu-rich_rpt"/>
</dbReference>
<dbReference type="GO" id="GO:0016020">
    <property type="term" value="C:membrane"/>
    <property type="evidence" value="ECO:0007669"/>
    <property type="project" value="UniProtKB-SubCell"/>
</dbReference>
<evidence type="ECO:0000256" key="5">
    <source>
        <dbReference type="ARBA" id="ARBA00022737"/>
    </source>
</evidence>
<evidence type="ECO:0000256" key="2">
    <source>
        <dbReference type="ARBA" id="ARBA00022614"/>
    </source>
</evidence>
<evidence type="ECO:0000256" key="6">
    <source>
        <dbReference type="ARBA" id="ARBA00022989"/>
    </source>
</evidence>
<evidence type="ECO:0000256" key="9">
    <source>
        <dbReference type="SAM" id="Phobius"/>
    </source>
</evidence>
<dbReference type="GO" id="GO:0006952">
    <property type="term" value="P:defense response"/>
    <property type="evidence" value="ECO:0007669"/>
    <property type="project" value="UniProtKB-ARBA"/>
</dbReference>
<proteinExistence type="predicted"/>
<dbReference type="PANTHER" id="PTHR45974:SF283">
    <property type="entry name" value="LEUCINE-RICH REPEAT PROTEIN KINASE FAMILY PROTEIN"/>
    <property type="match status" value="1"/>
</dbReference>
<dbReference type="Pfam" id="PF00560">
    <property type="entry name" value="LRR_1"/>
    <property type="match status" value="8"/>
</dbReference>
<evidence type="ECO:0000256" key="1">
    <source>
        <dbReference type="ARBA" id="ARBA00004167"/>
    </source>
</evidence>
<evidence type="ECO:0000256" key="3">
    <source>
        <dbReference type="ARBA" id="ARBA00022692"/>
    </source>
</evidence>
<dbReference type="PANTHER" id="PTHR45974">
    <property type="entry name" value="RECEPTOR-LIKE PROTEIN 55"/>
    <property type="match status" value="1"/>
</dbReference>
<dbReference type="SMART" id="SM00369">
    <property type="entry name" value="LRR_TYP"/>
    <property type="match status" value="5"/>
</dbReference>
<dbReference type="GO" id="GO:0051707">
    <property type="term" value="P:response to other organism"/>
    <property type="evidence" value="ECO:0007669"/>
    <property type="project" value="UniProtKB-ARBA"/>
</dbReference>
<evidence type="ECO:0000313" key="11">
    <source>
        <dbReference type="Proteomes" id="UP000326396"/>
    </source>
</evidence>
<evidence type="ECO:0008006" key="12">
    <source>
        <dbReference type="Google" id="ProtNLM"/>
    </source>
</evidence>
<keyword evidence="4" id="KW-0732">Signal</keyword>
<keyword evidence="3 9" id="KW-0812">Transmembrane</keyword>
<dbReference type="FunFam" id="3.80.10.10:FF:000095">
    <property type="entry name" value="LRR receptor-like serine/threonine-protein kinase GSO1"/>
    <property type="match status" value="1"/>
</dbReference>
<keyword evidence="11" id="KW-1185">Reference proteome</keyword>
<gene>
    <name evidence="10" type="ORF">E3N88_13192</name>
</gene>
<keyword evidence="7 9" id="KW-0472">Membrane</keyword>
<comment type="subcellular location">
    <subcellularLocation>
        <location evidence="1">Membrane</location>
        <topology evidence="1">Single-pass membrane protein</topology>
    </subcellularLocation>
</comment>
<protein>
    <recommendedName>
        <fullName evidence="12">Leucine-rich repeat-containing N-terminal plant-type domain-containing protein</fullName>
    </recommendedName>
</protein>
<keyword evidence="6 9" id="KW-1133">Transmembrane helix</keyword>
<dbReference type="OrthoDB" id="676979at2759"/>
<dbReference type="PRINTS" id="PR00019">
    <property type="entry name" value="LEURICHRPT"/>
</dbReference>
<comment type="caution">
    <text evidence="10">The sequence shown here is derived from an EMBL/GenBank/DDBJ whole genome shotgun (WGS) entry which is preliminary data.</text>
</comment>
<evidence type="ECO:0000256" key="8">
    <source>
        <dbReference type="ARBA" id="ARBA00023180"/>
    </source>
</evidence>
<evidence type="ECO:0000256" key="4">
    <source>
        <dbReference type="ARBA" id="ARBA00022729"/>
    </source>
</evidence>